<dbReference type="Gene3D" id="3.40.630.30">
    <property type="match status" value="1"/>
</dbReference>
<evidence type="ECO:0000259" key="3">
    <source>
        <dbReference type="PROSITE" id="PS51186"/>
    </source>
</evidence>
<protein>
    <submittedName>
        <fullName evidence="4">GNAT family N-acetyltransferase</fullName>
    </submittedName>
</protein>
<evidence type="ECO:0000256" key="2">
    <source>
        <dbReference type="ARBA" id="ARBA00023315"/>
    </source>
</evidence>
<dbReference type="RefSeq" id="WP_161862284.1">
    <property type="nucleotide sequence ID" value="NZ_CP046620.1"/>
</dbReference>
<dbReference type="InterPro" id="IPR050832">
    <property type="entry name" value="Bact_Acetyltransf"/>
</dbReference>
<evidence type="ECO:0000256" key="1">
    <source>
        <dbReference type="ARBA" id="ARBA00022679"/>
    </source>
</evidence>
<dbReference type="EMBL" id="CP046620">
    <property type="protein sequence ID" value="QHQ35724.1"/>
    <property type="molecule type" value="Genomic_DNA"/>
</dbReference>
<dbReference type="GO" id="GO:0016747">
    <property type="term" value="F:acyltransferase activity, transferring groups other than amino-acyl groups"/>
    <property type="evidence" value="ECO:0007669"/>
    <property type="project" value="InterPro"/>
</dbReference>
<evidence type="ECO:0000313" key="4">
    <source>
        <dbReference type="EMBL" id="QHQ35724.1"/>
    </source>
</evidence>
<organism evidence="4 5">
    <name type="scientific">Algicella marina</name>
    <dbReference type="NCBI Taxonomy" id="2683284"/>
    <lineage>
        <taxon>Bacteria</taxon>
        <taxon>Pseudomonadati</taxon>
        <taxon>Pseudomonadota</taxon>
        <taxon>Alphaproteobacteria</taxon>
        <taxon>Rhodobacterales</taxon>
        <taxon>Paracoccaceae</taxon>
        <taxon>Algicella</taxon>
    </lineage>
</organism>
<dbReference type="Proteomes" id="UP000464495">
    <property type="component" value="Chromosome"/>
</dbReference>
<dbReference type="CDD" id="cd04301">
    <property type="entry name" value="NAT_SF"/>
    <property type="match status" value="1"/>
</dbReference>
<keyword evidence="5" id="KW-1185">Reference proteome</keyword>
<reference evidence="4 5" key="1">
    <citation type="submission" date="2019-12" db="EMBL/GenBank/DDBJ databases">
        <title>Complete genome sequence of Algicella marina strain 9Alg 56(T) isolated from the red alga Tichocarpus crinitus.</title>
        <authorList>
            <person name="Kim S.-G."/>
            <person name="Nedashkovskaya O.I."/>
        </authorList>
    </citation>
    <scope>NUCLEOTIDE SEQUENCE [LARGE SCALE GENOMIC DNA]</scope>
    <source>
        <strain evidence="4 5">9Alg 56</strain>
    </source>
</reference>
<dbReference type="InterPro" id="IPR000182">
    <property type="entry name" value="GNAT_dom"/>
</dbReference>
<dbReference type="KEGG" id="amaq:GO499_11310"/>
<dbReference type="PROSITE" id="PS51186">
    <property type="entry name" value="GNAT"/>
    <property type="match status" value="1"/>
</dbReference>
<dbReference type="PANTHER" id="PTHR43877">
    <property type="entry name" value="AMINOALKYLPHOSPHONATE N-ACETYLTRANSFERASE-RELATED-RELATED"/>
    <property type="match status" value="1"/>
</dbReference>
<keyword evidence="2" id="KW-0012">Acyltransferase</keyword>
<keyword evidence="1 4" id="KW-0808">Transferase</keyword>
<name>A0A6P1SYG3_9RHOB</name>
<dbReference type="Pfam" id="PF00583">
    <property type="entry name" value="Acetyltransf_1"/>
    <property type="match status" value="1"/>
</dbReference>
<feature type="domain" description="N-acetyltransferase" evidence="3">
    <location>
        <begin position="5"/>
        <end position="152"/>
    </location>
</feature>
<accession>A0A6P1SYG3</accession>
<dbReference type="SUPFAM" id="SSF55729">
    <property type="entry name" value="Acyl-CoA N-acyltransferases (Nat)"/>
    <property type="match status" value="1"/>
</dbReference>
<dbReference type="AlphaFoldDB" id="A0A6P1SYG3"/>
<dbReference type="InterPro" id="IPR016181">
    <property type="entry name" value="Acyl_CoA_acyltransferase"/>
</dbReference>
<sequence length="152" mass="16437">MTEALTLRRDDALGPDTLAMIGESEAELAAIYPPEVRSAFSPEELRASGVRMVVAHRCGRPVGCGGVAVLDGYGELKRIFVTRAARGTGVVQAILKHLEQEARAEGLALMRLETGDASPEAIRAYERQGYVRRGPFGAYRENGSSVFMEKAI</sequence>
<proteinExistence type="predicted"/>
<evidence type="ECO:0000313" key="5">
    <source>
        <dbReference type="Proteomes" id="UP000464495"/>
    </source>
</evidence>
<gene>
    <name evidence="4" type="ORF">GO499_11310</name>
</gene>
<dbReference type="PANTHER" id="PTHR43877:SF2">
    <property type="entry name" value="AMINOALKYLPHOSPHONATE N-ACETYLTRANSFERASE-RELATED"/>
    <property type="match status" value="1"/>
</dbReference>